<evidence type="ECO:0000256" key="5">
    <source>
        <dbReference type="ARBA" id="ARBA00022884"/>
    </source>
</evidence>
<dbReference type="GO" id="GO:0016891">
    <property type="term" value="F:RNA endonuclease activity producing 5'-phosphomonoesters, hydrolytic mechanism"/>
    <property type="evidence" value="ECO:0007669"/>
    <property type="project" value="UniProtKB-UniRule"/>
</dbReference>
<dbReference type="KEGG" id="pyr:P186_0857"/>
<dbReference type="InterPro" id="IPR016730">
    <property type="entry name" value="RNA-bd_FAU-1"/>
</dbReference>
<dbReference type="EC" id="3.1.26.-" evidence="6"/>
<dbReference type="PANTHER" id="PTHR39159">
    <property type="match status" value="1"/>
</dbReference>
<feature type="domain" description="DUF402" evidence="7">
    <location>
        <begin position="312"/>
        <end position="419"/>
    </location>
</feature>
<dbReference type="eggNOG" id="arCOG04307">
    <property type="taxonomic scope" value="Archaea"/>
</dbReference>
<protein>
    <recommendedName>
        <fullName evidence="6">Probable ribonuclease FAU-1</fullName>
        <ecNumber evidence="6">3.1.26.-</ecNumber>
    </recommendedName>
    <alternativeName>
        <fullName evidence="6">RNA-binding protein FAU-1</fullName>
    </alternativeName>
</protein>
<dbReference type="InterPro" id="IPR007295">
    <property type="entry name" value="DUF402"/>
</dbReference>
<dbReference type="SUPFAM" id="SSF159234">
    <property type="entry name" value="FomD-like"/>
    <property type="match status" value="1"/>
</dbReference>
<dbReference type="GO" id="GO:0006364">
    <property type="term" value="P:rRNA processing"/>
    <property type="evidence" value="ECO:0007669"/>
    <property type="project" value="UniProtKB-UniRule"/>
</dbReference>
<dbReference type="Proteomes" id="UP000005867">
    <property type="component" value="Chromosome"/>
</dbReference>
<name>G7VAY9_9CREN</name>
<proteinExistence type="inferred from homology"/>
<keyword evidence="1 6" id="KW-0698">rRNA processing</keyword>
<dbReference type="STRING" id="1104324.P186_0857"/>
<dbReference type="Gene3D" id="2.40.380.10">
    <property type="entry name" value="FomD-like"/>
    <property type="match status" value="1"/>
</dbReference>
<evidence type="ECO:0000313" key="9">
    <source>
        <dbReference type="Proteomes" id="UP000005867"/>
    </source>
</evidence>
<evidence type="ECO:0000256" key="1">
    <source>
        <dbReference type="ARBA" id="ARBA00022552"/>
    </source>
</evidence>
<evidence type="ECO:0000256" key="3">
    <source>
        <dbReference type="ARBA" id="ARBA00022759"/>
    </source>
</evidence>
<accession>G7VAY9</accession>
<dbReference type="InterPro" id="IPR050212">
    <property type="entry name" value="Ntdp-like"/>
</dbReference>
<evidence type="ECO:0000256" key="6">
    <source>
        <dbReference type="HAMAP-Rule" id="MF_01910"/>
    </source>
</evidence>
<dbReference type="PANTHER" id="PTHR39159:SF1">
    <property type="entry name" value="UPF0374 PROTEIN YGAC"/>
    <property type="match status" value="1"/>
</dbReference>
<dbReference type="HAMAP" id="MF_01910">
    <property type="entry name" value="RNA_binding_AU_1"/>
    <property type="match status" value="1"/>
</dbReference>
<sequence>MSLADVYRLRIRGIYATALTKLALDWGFKVVQPTEKIAKRLAIDRDVSPPDATVKDHESKTGIVVVGKCEVVEAFLERLSQYADPFIARARAGVKEVFAGRAVGEAAVEGPGGEVYEVPSRYVLTPGSVGVYTVAKPPIGPHRGVAVPEIVVDGEYLELNTTGRVTYSEHIPPEDRLRLRILAESRLRQYATLGLRFKSSARYADEEALAREAESLYQELLALSKGGAPGEVLRRGSCLAIALFDKWGKERLDDARASVVPTARGHHALRAQGIGRCVDLLDYVGGDVYEKAAEYLAKGEVAIYHVKPWGDVVKMRGESIGVRGGVLVVKRLLKPGGVLDGIGVEIGRGYYALTCIPRGAWYVVHTYYTPDGRPVGTYINLNTEPEWGRRVYYIDLLVDKAVTQQEEKILDLEEFKKYTAFFPRRLKDPLAHAPAGRPQCTENGLVDISGR</sequence>
<dbReference type="AlphaFoldDB" id="G7VAY9"/>
<dbReference type="EMBL" id="CP003098">
    <property type="protein sequence ID" value="AET32299.1"/>
    <property type="molecule type" value="Genomic_DNA"/>
</dbReference>
<evidence type="ECO:0000256" key="2">
    <source>
        <dbReference type="ARBA" id="ARBA00022722"/>
    </source>
</evidence>
<reference evidence="8 9" key="1">
    <citation type="journal article" date="2012" name="J. Bacteriol.">
        <title>Complete genome sequence of strain 1860, a crenarchaeon of the genus pyrobaculum able to grow with various electron acceptors.</title>
        <authorList>
            <person name="Mardanov A.V."/>
            <person name="Gumerov V.M."/>
            <person name="Slobodkina G.B."/>
            <person name="Beletsky A.V."/>
            <person name="Bonch-Osmolovskaya E.A."/>
            <person name="Ravin N.V."/>
            <person name="Skryabin K.G."/>
        </authorList>
    </citation>
    <scope>NUCLEOTIDE SEQUENCE [LARGE SCALE GENOMIC DNA]</scope>
    <source>
        <strain evidence="8 9">1860</strain>
    </source>
</reference>
<organism evidence="8 9">
    <name type="scientific">Pyrobaculum ferrireducens</name>
    <dbReference type="NCBI Taxonomy" id="1104324"/>
    <lineage>
        <taxon>Archaea</taxon>
        <taxon>Thermoproteota</taxon>
        <taxon>Thermoprotei</taxon>
        <taxon>Thermoproteales</taxon>
        <taxon>Thermoproteaceae</taxon>
        <taxon>Pyrobaculum</taxon>
    </lineage>
</organism>
<keyword evidence="2 6" id="KW-0540">Nuclease</keyword>
<dbReference type="InterPro" id="IPR035930">
    <property type="entry name" value="FomD-like_sf"/>
</dbReference>
<evidence type="ECO:0000259" key="7">
    <source>
        <dbReference type="Pfam" id="PF04167"/>
    </source>
</evidence>
<dbReference type="HOGENOM" id="CLU_044303_0_0_2"/>
<keyword evidence="3 6" id="KW-0255">Endonuclease</keyword>
<comment type="function">
    <text evidence="6">Probable RNase involved in rRNA stability through maturation and/or degradation of precursor rRNAs. Binds to RNA in loop regions with AU-rich sequences.</text>
</comment>
<keyword evidence="9" id="KW-1185">Reference proteome</keyword>
<gene>
    <name evidence="6" type="primary">fau-1</name>
    <name evidence="8" type="ORF">P186_0857</name>
</gene>
<dbReference type="GO" id="GO:0035925">
    <property type="term" value="F:mRNA 3'-UTR AU-rich region binding"/>
    <property type="evidence" value="ECO:0007669"/>
    <property type="project" value="UniProtKB-UniRule"/>
</dbReference>
<keyword evidence="5 6" id="KW-0694">RNA-binding</keyword>
<evidence type="ECO:0000313" key="8">
    <source>
        <dbReference type="EMBL" id="AET32299.1"/>
    </source>
</evidence>
<comment type="similarity">
    <text evidence="6">Belongs to the FAU-1 family.</text>
</comment>
<keyword evidence="4 6" id="KW-0378">Hydrolase</keyword>
<dbReference type="Pfam" id="PF04167">
    <property type="entry name" value="DUF402"/>
    <property type="match status" value="1"/>
</dbReference>
<evidence type="ECO:0000256" key="4">
    <source>
        <dbReference type="ARBA" id="ARBA00022801"/>
    </source>
</evidence>